<dbReference type="AlphaFoldDB" id="A0A4C1VW70"/>
<accession>A0A4C1VW70</accession>
<protein>
    <recommendedName>
        <fullName evidence="3">Mos1 transposase HTH domain-containing protein</fullName>
    </recommendedName>
</protein>
<sequence>MNLPRENFQAMIFYELHCHLSHQKSYNGLKFAFHDEAPSLATVYNWSNKFKRINLIDGLREGYPSTATTENNNSTVRLLIETDKRVTYGQIRTYLPCTRWECHNWYRKMIQRVAGGDSNAV</sequence>
<proteinExistence type="predicted"/>
<keyword evidence="2" id="KW-1185">Reference proteome</keyword>
<evidence type="ECO:0000313" key="1">
    <source>
        <dbReference type="EMBL" id="GBP42144.1"/>
    </source>
</evidence>
<name>A0A4C1VW70_EUMVA</name>
<comment type="caution">
    <text evidence="1">The sequence shown here is derived from an EMBL/GenBank/DDBJ whole genome shotgun (WGS) entry which is preliminary data.</text>
</comment>
<dbReference type="EMBL" id="BGZK01000412">
    <property type="protein sequence ID" value="GBP42144.1"/>
    <property type="molecule type" value="Genomic_DNA"/>
</dbReference>
<dbReference type="OrthoDB" id="10017160at2759"/>
<gene>
    <name evidence="1" type="ORF">EVAR_21149_1</name>
</gene>
<organism evidence="1 2">
    <name type="scientific">Eumeta variegata</name>
    <name type="common">Bagworm moth</name>
    <name type="synonym">Eumeta japonica</name>
    <dbReference type="NCBI Taxonomy" id="151549"/>
    <lineage>
        <taxon>Eukaryota</taxon>
        <taxon>Metazoa</taxon>
        <taxon>Ecdysozoa</taxon>
        <taxon>Arthropoda</taxon>
        <taxon>Hexapoda</taxon>
        <taxon>Insecta</taxon>
        <taxon>Pterygota</taxon>
        <taxon>Neoptera</taxon>
        <taxon>Endopterygota</taxon>
        <taxon>Lepidoptera</taxon>
        <taxon>Glossata</taxon>
        <taxon>Ditrysia</taxon>
        <taxon>Tineoidea</taxon>
        <taxon>Psychidae</taxon>
        <taxon>Oiketicinae</taxon>
        <taxon>Eumeta</taxon>
    </lineage>
</organism>
<evidence type="ECO:0000313" key="2">
    <source>
        <dbReference type="Proteomes" id="UP000299102"/>
    </source>
</evidence>
<reference evidence="1 2" key="1">
    <citation type="journal article" date="2019" name="Commun. Biol.">
        <title>The bagworm genome reveals a unique fibroin gene that provides high tensile strength.</title>
        <authorList>
            <person name="Kono N."/>
            <person name="Nakamura H."/>
            <person name="Ohtoshi R."/>
            <person name="Tomita M."/>
            <person name="Numata K."/>
            <person name="Arakawa K."/>
        </authorList>
    </citation>
    <scope>NUCLEOTIDE SEQUENCE [LARGE SCALE GENOMIC DNA]</scope>
</reference>
<dbReference type="Proteomes" id="UP000299102">
    <property type="component" value="Unassembled WGS sequence"/>
</dbReference>
<evidence type="ECO:0008006" key="3">
    <source>
        <dbReference type="Google" id="ProtNLM"/>
    </source>
</evidence>